<dbReference type="PROSITE" id="PS00012">
    <property type="entry name" value="PHOSPHOPANTETHEINE"/>
    <property type="match status" value="1"/>
</dbReference>
<dbReference type="InterPro" id="IPR000873">
    <property type="entry name" value="AMP-dep_synth/lig_dom"/>
</dbReference>
<dbReference type="InterPro" id="IPR029058">
    <property type="entry name" value="AB_hydrolase_fold"/>
</dbReference>
<dbReference type="Gene3D" id="1.10.1200.10">
    <property type="entry name" value="ACP-like"/>
    <property type="match status" value="1"/>
</dbReference>
<sequence length="1091" mass="123294">MKSVFEKEERYWAAKLDAEDTMSFLPYSKSSITAADTDRKANTGLVHRMLPIEISERINALANGSDMAVYMILLAGVKGLLYTYTRQESILVGMPAFAESAEENDFLVIKNQVTRESTLKSLLGQIKLSISEAIEHQHIPFRRMIQEMNFQYSSTGAPIVNTLISYTKIHSDALNRGLEADTVFQFESEDRSIQLKVGFNTNRYDHDFMIKVTDHLFRLFSTILFQPEAEIGQVEVLSDAEKYELLTLFNDTQADYPREQTIHSLFEEQAERYPDGVAVVFEKDQLTYRELNERANRLARTLRAKGVQADQLVGIAAERSIEMVVGILAILKAGGAYVPIDPEYPEERIRYMLTDSGAQILLLQSHLREIIVFEGTIVPLDEEQSYMEDSSNLVSVNKPADLAYVIYTSGTTGKPKGTLIEHKNVVRLLFNSRNLFDFGPSDIWTLFHSFCFDFSVWEMYGALLYGGKLVIVPQLTAKNPAQFLQLLKQHQVTILNQTPTYFYQLLREALADNGTELSLRKVIFGGEALSPQILKEWRVRYPDVQLINMYGITETTVHVTYKEITEVEIEQGKSNIGRPIPTLRVYVLDPNLKCVPVGVAGEMYVSGDGLARGYLHRPELTAERFVNDPFFPGERMYKSGDLARWQQDGSIEYLGRIDHQVKIRGYRIELGEVEAQLLKMESVQEAIVLAREDESGQKQLCAYFVAERQLTVSELRSALSEEMPAYMIPAYFVQLERMPLTSNGKTDRKALPAPDGDIHTGLEYVAPRTAQEAQLAQIWQEVLGLEQVGVKDNFFALGGHSLNLMQLVQRVYAETGTELPIHKVFQNPSVESMAYEIWESGSDGDSSHFVKLNNDGPVNVFCFPPGSGYGFSYMELAKALEGHCAVYAIDFIDGIEDYGDMVERYADEVIRVQGQSPYVLLGYSVGGNLMFEVAKALEKRGCRVSDMIMVDSLIRQLVTDAMPDEELEDDIVEILDLVEGMKEGATRNPLIRDRIQQKVRAYLTYGDQLINTGTVEANIHGLYTEETEAVIREHHVPTWSEATRQAYREYRLIGVHAKVLHPEFIAENAQTIQQIVRQIAGQTGEVHKVLL</sequence>
<dbReference type="Gene3D" id="3.40.50.980">
    <property type="match status" value="2"/>
</dbReference>
<keyword evidence="9" id="KW-1185">Reference proteome</keyword>
<dbReference type="SUPFAM" id="SSF56801">
    <property type="entry name" value="Acetyl-CoA synthetase-like"/>
    <property type="match status" value="1"/>
</dbReference>
<dbReference type="Proteomes" id="UP001168883">
    <property type="component" value="Unassembled WGS sequence"/>
</dbReference>
<dbReference type="PROSITE" id="PS00455">
    <property type="entry name" value="AMP_BINDING"/>
    <property type="match status" value="1"/>
</dbReference>
<dbReference type="NCBIfam" id="TIGR01733">
    <property type="entry name" value="AA-adenyl-dom"/>
    <property type="match status" value="1"/>
</dbReference>
<dbReference type="SUPFAM" id="SSF53474">
    <property type="entry name" value="alpha/beta-Hydrolases"/>
    <property type="match status" value="1"/>
</dbReference>
<dbReference type="Pfam" id="PF00501">
    <property type="entry name" value="AMP-binding"/>
    <property type="match status" value="1"/>
</dbReference>
<evidence type="ECO:0000256" key="6">
    <source>
        <dbReference type="ARBA" id="ARBA00023268"/>
    </source>
</evidence>
<dbReference type="SMART" id="SM00824">
    <property type="entry name" value="PKS_TE"/>
    <property type="match status" value="1"/>
</dbReference>
<dbReference type="PROSITE" id="PS50075">
    <property type="entry name" value="CARRIER"/>
    <property type="match status" value="1"/>
</dbReference>
<evidence type="ECO:0000256" key="4">
    <source>
        <dbReference type="ARBA" id="ARBA00022553"/>
    </source>
</evidence>
<evidence type="ECO:0000256" key="1">
    <source>
        <dbReference type="ARBA" id="ARBA00001957"/>
    </source>
</evidence>
<keyword evidence="3" id="KW-0596">Phosphopantetheine</keyword>
<comment type="cofactor">
    <cofactor evidence="1">
        <name>pantetheine 4'-phosphate</name>
        <dbReference type="ChEBI" id="CHEBI:47942"/>
    </cofactor>
</comment>
<evidence type="ECO:0000256" key="3">
    <source>
        <dbReference type="ARBA" id="ARBA00022450"/>
    </source>
</evidence>
<dbReference type="InterPro" id="IPR001031">
    <property type="entry name" value="Thioesterase"/>
</dbReference>
<dbReference type="InterPro" id="IPR020845">
    <property type="entry name" value="AMP-binding_CS"/>
</dbReference>
<dbReference type="Pfam" id="PF00668">
    <property type="entry name" value="Condensation"/>
    <property type="match status" value="1"/>
</dbReference>
<gene>
    <name evidence="8" type="ORF">Q3C12_11995</name>
</gene>
<dbReference type="PANTHER" id="PTHR45527">
    <property type="entry name" value="NONRIBOSOMAL PEPTIDE SYNTHETASE"/>
    <property type="match status" value="1"/>
</dbReference>
<dbReference type="EMBL" id="JAUMKJ010000012">
    <property type="protein sequence ID" value="MDO3677725.1"/>
    <property type="molecule type" value="Genomic_DNA"/>
</dbReference>
<dbReference type="SUPFAM" id="SSF47336">
    <property type="entry name" value="ACP-like"/>
    <property type="match status" value="1"/>
</dbReference>
<evidence type="ECO:0000256" key="2">
    <source>
        <dbReference type="ARBA" id="ARBA00006432"/>
    </source>
</evidence>
<dbReference type="Gene3D" id="3.30.559.30">
    <property type="entry name" value="Nonribosomal peptide synthetase, condensation domain"/>
    <property type="match status" value="1"/>
</dbReference>
<dbReference type="Pfam" id="PF13193">
    <property type="entry name" value="AMP-binding_C"/>
    <property type="match status" value="1"/>
</dbReference>
<evidence type="ECO:0000313" key="9">
    <source>
        <dbReference type="Proteomes" id="UP001168883"/>
    </source>
</evidence>
<organism evidence="8 9">
    <name type="scientific">Paenibacillus ehimensis</name>
    <dbReference type="NCBI Taxonomy" id="79264"/>
    <lineage>
        <taxon>Bacteria</taxon>
        <taxon>Bacillati</taxon>
        <taxon>Bacillota</taxon>
        <taxon>Bacilli</taxon>
        <taxon>Bacillales</taxon>
        <taxon>Paenibacillaceae</taxon>
        <taxon>Paenibacillus</taxon>
    </lineage>
</organism>
<keyword evidence="6" id="KW-0511">Multifunctional enzyme</keyword>
<dbReference type="PANTHER" id="PTHR45527:SF14">
    <property type="entry name" value="PLIPASTATIN SYNTHASE SUBUNIT B"/>
    <property type="match status" value="1"/>
</dbReference>
<dbReference type="SUPFAM" id="SSF52777">
    <property type="entry name" value="CoA-dependent acyltransferases"/>
    <property type="match status" value="1"/>
</dbReference>
<dbReference type="Pfam" id="PF00550">
    <property type="entry name" value="PP-binding"/>
    <property type="match status" value="1"/>
</dbReference>
<keyword evidence="5" id="KW-0045">Antibiotic biosynthesis</keyword>
<dbReference type="InterPro" id="IPR006162">
    <property type="entry name" value="Ppantetheine_attach_site"/>
</dbReference>
<dbReference type="Gene3D" id="3.30.300.30">
    <property type="match status" value="1"/>
</dbReference>
<evidence type="ECO:0000313" key="8">
    <source>
        <dbReference type="EMBL" id="MDO3677725.1"/>
    </source>
</evidence>
<dbReference type="InterPro" id="IPR045851">
    <property type="entry name" value="AMP-bd_C_sf"/>
</dbReference>
<reference evidence="8" key="1">
    <citation type="submission" date="2023-07" db="EMBL/GenBank/DDBJ databases">
        <authorList>
            <person name="Aktuganov G."/>
            <person name="Boyko T."/>
            <person name="Delegan Y."/>
            <person name="Galimzianova N."/>
            <person name="Gilvanova E."/>
            <person name="Korobov V."/>
            <person name="Kuzmina L."/>
            <person name="Melentiev A."/>
            <person name="Milman P."/>
            <person name="Ryabova A."/>
            <person name="Stupak E."/>
            <person name="Yasakov T."/>
            <person name="Zharikova N."/>
            <person name="Zhurenko E."/>
        </authorList>
    </citation>
    <scope>NUCLEOTIDE SEQUENCE</scope>
    <source>
        <strain evidence="8">IB-739</strain>
    </source>
</reference>
<dbReference type="InterPro" id="IPR001242">
    <property type="entry name" value="Condensation_dom"/>
</dbReference>
<accession>A0ABT8V8E3</accession>
<name>A0ABT8V8E3_9BACL</name>
<dbReference type="InterPro" id="IPR009081">
    <property type="entry name" value="PP-bd_ACP"/>
</dbReference>
<dbReference type="InterPro" id="IPR025110">
    <property type="entry name" value="AMP-bd_C"/>
</dbReference>
<dbReference type="InterPro" id="IPR020802">
    <property type="entry name" value="TesA-like"/>
</dbReference>
<keyword evidence="4" id="KW-0597">Phosphoprotein</keyword>
<feature type="domain" description="Carrier" evidence="7">
    <location>
        <begin position="766"/>
        <end position="841"/>
    </location>
</feature>
<evidence type="ECO:0000256" key="5">
    <source>
        <dbReference type="ARBA" id="ARBA00023194"/>
    </source>
</evidence>
<comment type="caution">
    <text evidence="8">The sequence shown here is derived from an EMBL/GenBank/DDBJ whole genome shotgun (WGS) entry which is preliminary data.</text>
</comment>
<dbReference type="Gene3D" id="1.10.287.490">
    <property type="entry name" value="Helix hairpin bin"/>
    <property type="match status" value="1"/>
</dbReference>
<dbReference type="Gene3D" id="3.40.50.1820">
    <property type="entry name" value="alpha/beta hydrolase"/>
    <property type="match status" value="1"/>
</dbReference>
<proteinExistence type="inferred from homology"/>
<dbReference type="Gene3D" id="2.30.38.10">
    <property type="entry name" value="Luciferase, Domain 3"/>
    <property type="match status" value="1"/>
</dbReference>
<dbReference type="RefSeq" id="WP_302878416.1">
    <property type="nucleotide sequence ID" value="NZ_JAUMKJ010000012.1"/>
</dbReference>
<evidence type="ECO:0000259" key="7">
    <source>
        <dbReference type="PROSITE" id="PS50075"/>
    </source>
</evidence>
<dbReference type="InterPro" id="IPR010071">
    <property type="entry name" value="AA_adenyl_dom"/>
</dbReference>
<dbReference type="InterPro" id="IPR036736">
    <property type="entry name" value="ACP-like_sf"/>
</dbReference>
<protein>
    <submittedName>
        <fullName evidence="8">Amino acid adenylation domain-containing protein</fullName>
    </submittedName>
</protein>
<dbReference type="Pfam" id="PF00975">
    <property type="entry name" value="Thioesterase"/>
    <property type="match status" value="1"/>
</dbReference>
<comment type="similarity">
    <text evidence="2">Belongs to the ATP-dependent AMP-binding enzyme family.</text>
</comment>